<feature type="domain" description="WYL" evidence="2">
    <location>
        <begin position="142"/>
        <end position="211"/>
    </location>
</feature>
<evidence type="ECO:0000313" key="4">
    <source>
        <dbReference type="EMBL" id="OMD32461.1"/>
    </source>
</evidence>
<dbReference type="EMBL" id="MKQP01000017">
    <property type="protein sequence ID" value="OMD32461.1"/>
    <property type="molecule type" value="Genomic_DNA"/>
</dbReference>
<dbReference type="Gene3D" id="1.10.10.10">
    <property type="entry name" value="Winged helix-like DNA-binding domain superfamily/Winged helix DNA-binding domain"/>
    <property type="match status" value="1"/>
</dbReference>
<name>A0A1R0XBL4_9BACL</name>
<dbReference type="InterPro" id="IPR013196">
    <property type="entry name" value="HTH_11"/>
</dbReference>
<evidence type="ECO:0000259" key="3">
    <source>
        <dbReference type="Pfam" id="PF25583"/>
    </source>
</evidence>
<dbReference type="PANTHER" id="PTHR34580:SF1">
    <property type="entry name" value="PROTEIN PAFC"/>
    <property type="match status" value="1"/>
</dbReference>
<dbReference type="Proteomes" id="UP000187465">
    <property type="component" value="Unassembled WGS sequence"/>
</dbReference>
<evidence type="ECO:0000259" key="1">
    <source>
        <dbReference type="Pfam" id="PF08279"/>
    </source>
</evidence>
<evidence type="ECO:0000313" key="5">
    <source>
        <dbReference type="Proteomes" id="UP000187465"/>
    </source>
</evidence>
<gene>
    <name evidence="4" type="ORF">BJP51_15225</name>
</gene>
<dbReference type="InterPro" id="IPR057727">
    <property type="entry name" value="WCX_dom"/>
</dbReference>
<dbReference type="InterPro" id="IPR051534">
    <property type="entry name" value="CBASS_pafABC_assoc_protein"/>
</dbReference>
<dbReference type="PANTHER" id="PTHR34580">
    <property type="match status" value="1"/>
</dbReference>
<dbReference type="Pfam" id="PF08279">
    <property type="entry name" value="HTH_11"/>
    <property type="match status" value="1"/>
</dbReference>
<dbReference type="InterPro" id="IPR028349">
    <property type="entry name" value="PafC-like"/>
</dbReference>
<dbReference type="Pfam" id="PF13280">
    <property type="entry name" value="WYL"/>
    <property type="match status" value="1"/>
</dbReference>
<proteinExistence type="predicted"/>
<reference evidence="4 5" key="1">
    <citation type="submission" date="2016-10" db="EMBL/GenBank/DDBJ databases">
        <title>Paenibacillus species isolates.</title>
        <authorList>
            <person name="Beno S.M."/>
        </authorList>
    </citation>
    <scope>NUCLEOTIDE SEQUENCE [LARGE SCALE GENOMIC DNA]</scope>
    <source>
        <strain evidence="4 5">FSL H7-0604</strain>
    </source>
</reference>
<dbReference type="Pfam" id="PF25583">
    <property type="entry name" value="WCX"/>
    <property type="match status" value="1"/>
</dbReference>
<dbReference type="InterPro" id="IPR026881">
    <property type="entry name" value="WYL_dom"/>
</dbReference>
<dbReference type="PIRSF" id="PIRSF016838">
    <property type="entry name" value="PafC"/>
    <property type="match status" value="1"/>
</dbReference>
<dbReference type="RefSeq" id="WP_036683048.1">
    <property type="nucleotide sequence ID" value="NZ_MKQP01000017.1"/>
</dbReference>
<dbReference type="SUPFAM" id="SSF46785">
    <property type="entry name" value="Winged helix' DNA-binding domain"/>
    <property type="match status" value="1"/>
</dbReference>
<sequence length="315" mass="36166">MNKMDRLLAIVLELQRNKMLRAEDLAARFETSVRTIYRDIQALSEAGVSIIGAPGQGYSLIEGYFLPPVSFTLDEAVTLLIGTDFIEQRFDAHYGNKARSSKAKIEAILPEAIRSEASQIRKSFRLFASVEDIAPIQEKACLEAIRGAILKGRKIRFRYSKRIAEADGNRQSIRTVAPYGLVLHHGSWVLIAWCELRQDIRHFRLSRMRELINLEDEFILPADFHLEVYQPPDDRNVHVPILVQADIADKVRESNNFYMETIEEHAEGLLVTFRVREPGELLQWVLGWGGGMVVLEPESFRDQVRNEIEIMLKRY</sequence>
<organism evidence="4 5">
    <name type="scientific">Paenibacillus odorifer</name>
    <dbReference type="NCBI Taxonomy" id="189426"/>
    <lineage>
        <taxon>Bacteria</taxon>
        <taxon>Bacillati</taxon>
        <taxon>Bacillota</taxon>
        <taxon>Bacilli</taxon>
        <taxon>Bacillales</taxon>
        <taxon>Paenibacillaceae</taxon>
        <taxon>Paenibacillus</taxon>
    </lineage>
</organism>
<feature type="domain" description="Helix-turn-helix type 11" evidence="1">
    <location>
        <begin position="6"/>
        <end position="58"/>
    </location>
</feature>
<evidence type="ECO:0000259" key="2">
    <source>
        <dbReference type="Pfam" id="PF13280"/>
    </source>
</evidence>
<dbReference type="AlphaFoldDB" id="A0A1R0XBL4"/>
<comment type="caution">
    <text evidence="4">The sequence shown here is derived from an EMBL/GenBank/DDBJ whole genome shotgun (WGS) entry which is preliminary data.</text>
</comment>
<dbReference type="PROSITE" id="PS52050">
    <property type="entry name" value="WYL"/>
    <property type="match status" value="1"/>
</dbReference>
<protein>
    <submittedName>
        <fullName evidence="4">Transcriptional regulator</fullName>
    </submittedName>
</protein>
<dbReference type="InterPro" id="IPR036390">
    <property type="entry name" value="WH_DNA-bd_sf"/>
</dbReference>
<feature type="domain" description="WCX" evidence="3">
    <location>
        <begin position="237"/>
        <end position="311"/>
    </location>
</feature>
<accession>A0A1R0XBL4</accession>
<dbReference type="InterPro" id="IPR036388">
    <property type="entry name" value="WH-like_DNA-bd_sf"/>
</dbReference>